<dbReference type="RefSeq" id="WP_369018844.1">
    <property type="nucleotide sequence ID" value="NZ_CP121689.1"/>
</dbReference>
<dbReference type="SUPFAM" id="SSF52218">
    <property type="entry name" value="Flavoproteins"/>
    <property type="match status" value="1"/>
</dbReference>
<dbReference type="InterPro" id="IPR029039">
    <property type="entry name" value="Flavoprotein-like_sf"/>
</dbReference>
<gene>
    <name evidence="3" type="ORF">QBE54_02790</name>
</gene>
<evidence type="ECO:0000313" key="3">
    <source>
        <dbReference type="EMBL" id="WZL76679.1"/>
    </source>
</evidence>
<dbReference type="Gene3D" id="3.40.50.360">
    <property type="match status" value="1"/>
</dbReference>
<evidence type="ECO:0000313" key="4">
    <source>
        <dbReference type="Proteomes" id="UP001461341"/>
    </source>
</evidence>
<proteinExistence type="predicted"/>
<accession>A0ABZ2YCF6</accession>
<dbReference type="InterPro" id="IPR008254">
    <property type="entry name" value="Flavodoxin/NO_synth"/>
</dbReference>
<organism evidence="3 4">
    <name type="scientific">Thermatribacter velox</name>
    <dbReference type="NCBI Taxonomy" id="3039681"/>
    <lineage>
        <taxon>Bacteria</taxon>
        <taxon>Pseudomonadati</taxon>
        <taxon>Atribacterota</taxon>
        <taxon>Atribacteria</taxon>
        <taxon>Atribacterales</taxon>
        <taxon>Thermatribacteraceae</taxon>
        <taxon>Thermatribacter</taxon>
    </lineage>
</organism>
<reference evidence="3 4" key="1">
    <citation type="submission" date="2023-03" db="EMBL/GenBank/DDBJ databases">
        <title>Novel Species.</title>
        <authorList>
            <person name="Ma S."/>
        </authorList>
    </citation>
    <scope>NUCLEOTIDE SEQUENCE [LARGE SCALE GENOMIC DNA]</scope>
    <source>
        <strain evidence="3 4">B11</strain>
    </source>
</reference>
<keyword evidence="4" id="KW-1185">Reference proteome</keyword>
<dbReference type="Pfam" id="PF00258">
    <property type="entry name" value="Flavodoxin_1"/>
    <property type="match status" value="1"/>
</dbReference>
<dbReference type="EMBL" id="CP121689">
    <property type="protein sequence ID" value="WZL76679.1"/>
    <property type="molecule type" value="Genomic_DNA"/>
</dbReference>
<dbReference type="PROSITE" id="PS00201">
    <property type="entry name" value="FLAVODOXIN"/>
    <property type="match status" value="1"/>
</dbReference>
<comment type="cofactor">
    <cofactor evidence="1">
        <name>FMN</name>
        <dbReference type="ChEBI" id="CHEBI:58210"/>
    </cofactor>
</comment>
<protein>
    <submittedName>
        <fullName evidence="3">Flavodoxin domain-containing protein</fullName>
    </submittedName>
</protein>
<dbReference type="PANTHER" id="PTHR30546">
    <property type="entry name" value="FLAVODOXIN-RELATED PROTEIN WRBA-RELATED"/>
    <property type="match status" value="1"/>
</dbReference>
<dbReference type="Proteomes" id="UP001461341">
    <property type="component" value="Chromosome"/>
</dbReference>
<sequence length="160" mass="17436">MKALVLYYTRTGTTQKMAETISQTLEQEGIVTDLVEANNFSVDKLPEYQIIVIGSPTYYGTMAAEIKQILDESVRLHGKLDGKIGGAFTSSGNVAGGNETTIWSILSALLIHGMIIKGVHSGNHYGPVAVDSFGEEARRECVEYAKELARLGKTLIKEQQ</sequence>
<feature type="domain" description="Flavodoxin-like" evidence="2">
    <location>
        <begin position="3"/>
        <end position="149"/>
    </location>
</feature>
<evidence type="ECO:0000256" key="1">
    <source>
        <dbReference type="ARBA" id="ARBA00001917"/>
    </source>
</evidence>
<dbReference type="InterPro" id="IPR001226">
    <property type="entry name" value="Flavodoxin_CS"/>
</dbReference>
<evidence type="ECO:0000259" key="2">
    <source>
        <dbReference type="PROSITE" id="PS50902"/>
    </source>
</evidence>
<dbReference type="PANTHER" id="PTHR30546:SF57">
    <property type="entry name" value="FLAVODOXIN FAMILY PROTEIN"/>
    <property type="match status" value="1"/>
</dbReference>
<dbReference type="PROSITE" id="PS50902">
    <property type="entry name" value="FLAVODOXIN_LIKE"/>
    <property type="match status" value="1"/>
</dbReference>
<name>A0ABZ2YCF6_9BACT</name>